<proteinExistence type="predicted"/>
<sequence>MTSTQTIGTQNAPSPGLPPPRGELSQAVVAFLLAGGRPLPDGREAADADPLGEDMQLALHLTYELHYRGFAGVPDDMEWDPELLRLRGVMEQRFEQTLRDRCGRYGSVDEAFEAILTVPSDVSGVGQFLLRAGTPAHLREYAVLRSVYQLREADPHLWVVPRLSGRAKAAMMAVEFDEFGCGRAERMHARLYADLLQDLGLDSTYGGYLDFAGREALATVNLMSLLGLHRARRGALVGHFAVLEATSSPAASWMVAAMRRLGAGEAAIRFYDEHVEADAVHEQLVRREVVGGLLDDEPGLAGDVVFGIEATDLLESTFTETVTAAWEAGTTALRRPLPLGG</sequence>
<dbReference type="RefSeq" id="WP_318100986.1">
    <property type="nucleotide sequence ID" value="NZ_CP137573.1"/>
</dbReference>
<keyword evidence="3" id="KW-1185">Reference proteome</keyword>
<evidence type="ECO:0000313" key="3">
    <source>
        <dbReference type="Proteomes" id="UP001301731"/>
    </source>
</evidence>
<name>A0ABZ0LLN1_9ACTN</name>
<feature type="compositionally biased region" description="Polar residues" evidence="1">
    <location>
        <begin position="1"/>
        <end position="13"/>
    </location>
</feature>
<dbReference type="Pfam" id="PF14518">
    <property type="entry name" value="Haem_oxygenas_2"/>
    <property type="match status" value="1"/>
</dbReference>
<reference evidence="2 3" key="1">
    <citation type="submission" date="2023-10" db="EMBL/GenBank/DDBJ databases">
        <title>The genome sequence of Streptomyces sp. HUAS YS2.</title>
        <authorList>
            <person name="Mo P."/>
        </authorList>
    </citation>
    <scope>NUCLEOTIDE SEQUENCE [LARGE SCALE GENOMIC DNA]</scope>
    <source>
        <strain evidence="2 3">HUAS YS2</strain>
    </source>
</reference>
<protein>
    <submittedName>
        <fullName evidence="2">Iron-containing redox enzyme family protein</fullName>
    </submittedName>
</protein>
<evidence type="ECO:0000313" key="2">
    <source>
        <dbReference type="EMBL" id="WOX20403.1"/>
    </source>
</evidence>
<dbReference type="EMBL" id="CP137573">
    <property type="protein sequence ID" value="WOX20403.1"/>
    <property type="molecule type" value="Genomic_DNA"/>
</dbReference>
<organism evidence="2 3">
    <name type="scientific">Streptomyces solicathayae</name>
    <dbReference type="NCBI Taxonomy" id="3081768"/>
    <lineage>
        <taxon>Bacteria</taxon>
        <taxon>Bacillati</taxon>
        <taxon>Actinomycetota</taxon>
        <taxon>Actinomycetes</taxon>
        <taxon>Kitasatosporales</taxon>
        <taxon>Streptomycetaceae</taxon>
        <taxon>Streptomyces</taxon>
    </lineage>
</organism>
<dbReference type="Gene3D" id="1.20.910.10">
    <property type="entry name" value="Heme oxygenase-like"/>
    <property type="match status" value="1"/>
</dbReference>
<feature type="region of interest" description="Disordered" evidence="1">
    <location>
        <begin position="1"/>
        <end position="21"/>
    </location>
</feature>
<accession>A0ABZ0LLN1</accession>
<dbReference type="Proteomes" id="UP001301731">
    <property type="component" value="Chromosome"/>
</dbReference>
<dbReference type="SMART" id="SM01236">
    <property type="entry name" value="Haem_oxygenase_2"/>
    <property type="match status" value="1"/>
</dbReference>
<evidence type="ECO:0000256" key="1">
    <source>
        <dbReference type="SAM" id="MobiDB-lite"/>
    </source>
</evidence>
<dbReference type="InterPro" id="IPR016084">
    <property type="entry name" value="Haem_Oase-like_multi-hlx"/>
</dbReference>
<dbReference type="SUPFAM" id="SSF48613">
    <property type="entry name" value="Heme oxygenase-like"/>
    <property type="match status" value="1"/>
</dbReference>
<gene>
    <name evidence="2" type="ORF">R2D22_02990</name>
</gene>